<evidence type="ECO:0000256" key="4">
    <source>
        <dbReference type="ARBA" id="ARBA00022840"/>
    </source>
</evidence>
<keyword evidence="11" id="KW-1185">Reference proteome</keyword>
<dbReference type="InterPro" id="IPR010128">
    <property type="entry name" value="ATPase_T1SS_PrtD-like"/>
</dbReference>
<dbReference type="NCBIfam" id="TIGR01842">
    <property type="entry name" value="type_I_sec_PrtD"/>
    <property type="match status" value="1"/>
</dbReference>
<dbReference type="InterPro" id="IPR027417">
    <property type="entry name" value="P-loop_NTPase"/>
</dbReference>
<dbReference type="Pfam" id="PF00664">
    <property type="entry name" value="ABC_membrane"/>
    <property type="match status" value="1"/>
</dbReference>
<keyword evidence="5 7" id="KW-1133">Transmembrane helix</keyword>
<organism evidence="10 11">
    <name type="scientific">Sphingomonas longa</name>
    <dbReference type="NCBI Taxonomy" id="2778730"/>
    <lineage>
        <taxon>Bacteria</taxon>
        <taxon>Pseudomonadati</taxon>
        <taxon>Pseudomonadota</taxon>
        <taxon>Alphaproteobacteria</taxon>
        <taxon>Sphingomonadales</taxon>
        <taxon>Sphingomonadaceae</taxon>
        <taxon>Sphingomonas</taxon>
    </lineage>
</organism>
<evidence type="ECO:0000313" key="11">
    <source>
        <dbReference type="Proteomes" id="UP000763641"/>
    </source>
</evidence>
<dbReference type="InterPro" id="IPR003439">
    <property type="entry name" value="ABC_transporter-like_ATP-bd"/>
</dbReference>
<dbReference type="Gene3D" id="3.40.50.300">
    <property type="entry name" value="P-loop containing nucleotide triphosphate hydrolases"/>
    <property type="match status" value="1"/>
</dbReference>
<evidence type="ECO:0000256" key="3">
    <source>
        <dbReference type="ARBA" id="ARBA00022741"/>
    </source>
</evidence>
<accession>A0ABS2D3G7</accession>
<dbReference type="InterPro" id="IPR003593">
    <property type="entry name" value="AAA+_ATPase"/>
</dbReference>
<dbReference type="EMBL" id="JAFEMC010000001">
    <property type="protein sequence ID" value="MBM6575454.1"/>
    <property type="molecule type" value="Genomic_DNA"/>
</dbReference>
<evidence type="ECO:0000256" key="2">
    <source>
        <dbReference type="ARBA" id="ARBA00022692"/>
    </source>
</evidence>
<dbReference type="PROSITE" id="PS50929">
    <property type="entry name" value="ABC_TM1F"/>
    <property type="match status" value="1"/>
</dbReference>
<evidence type="ECO:0000256" key="6">
    <source>
        <dbReference type="ARBA" id="ARBA00023136"/>
    </source>
</evidence>
<evidence type="ECO:0000256" key="5">
    <source>
        <dbReference type="ARBA" id="ARBA00022989"/>
    </source>
</evidence>
<dbReference type="SUPFAM" id="SSF52540">
    <property type="entry name" value="P-loop containing nucleoside triphosphate hydrolases"/>
    <property type="match status" value="1"/>
</dbReference>
<dbReference type="PROSITE" id="PS50893">
    <property type="entry name" value="ABC_TRANSPORTER_2"/>
    <property type="match status" value="1"/>
</dbReference>
<feature type="transmembrane region" description="Helical" evidence="7">
    <location>
        <begin position="144"/>
        <end position="177"/>
    </location>
</feature>
<feature type="transmembrane region" description="Helical" evidence="7">
    <location>
        <begin position="62"/>
        <end position="79"/>
    </location>
</feature>
<dbReference type="InterPro" id="IPR039421">
    <property type="entry name" value="Type_1_exporter"/>
</dbReference>
<dbReference type="InterPro" id="IPR036640">
    <property type="entry name" value="ABC1_TM_sf"/>
</dbReference>
<keyword evidence="6 7" id="KW-0472">Membrane</keyword>
<evidence type="ECO:0000256" key="1">
    <source>
        <dbReference type="ARBA" id="ARBA00004651"/>
    </source>
</evidence>
<name>A0ABS2D3G7_9SPHN</name>
<evidence type="ECO:0000259" key="9">
    <source>
        <dbReference type="PROSITE" id="PS50929"/>
    </source>
</evidence>
<feature type="domain" description="ABC transmembrane type-1" evidence="9">
    <location>
        <begin position="26"/>
        <end position="302"/>
    </location>
</feature>
<dbReference type="InterPro" id="IPR017871">
    <property type="entry name" value="ABC_transporter-like_CS"/>
</dbReference>
<dbReference type="SMART" id="SM00382">
    <property type="entry name" value="AAA"/>
    <property type="match status" value="1"/>
</dbReference>
<feature type="transmembrane region" description="Helical" evidence="7">
    <location>
        <begin position="23"/>
        <end position="50"/>
    </location>
</feature>
<protein>
    <submittedName>
        <fullName evidence="10">Type I secretion system permease/ATPase</fullName>
    </submittedName>
</protein>
<dbReference type="Gene3D" id="1.20.1560.10">
    <property type="entry name" value="ABC transporter type 1, transmembrane domain"/>
    <property type="match status" value="1"/>
</dbReference>
<dbReference type="PANTHER" id="PTHR24221">
    <property type="entry name" value="ATP-BINDING CASSETTE SUB-FAMILY B"/>
    <property type="match status" value="1"/>
</dbReference>
<reference evidence="10 11" key="1">
    <citation type="submission" date="2020-12" db="EMBL/GenBank/DDBJ databases">
        <title>Sphingomonas sp.</title>
        <authorList>
            <person name="Kim M.K."/>
        </authorList>
    </citation>
    <scope>NUCLEOTIDE SEQUENCE [LARGE SCALE GENOMIC DNA]</scope>
    <source>
        <strain evidence="10 11">BT552</strain>
    </source>
</reference>
<feature type="domain" description="ABC transporter" evidence="8">
    <location>
        <begin position="333"/>
        <end position="569"/>
    </location>
</feature>
<dbReference type="Pfam" id="PF00005">
    <property type="entry name" value="ABC_tran"/>
    <property type="match status" value="1"/>
</dbReference>
<dbReference type="PROSITE" id="PS00211">
    <property type="entry name" value="ABC_TRANSPORTER_1"/>
    <property type="match status" value="1"/>
</dbReference>
<dbReference type="InterPro" id="IPR011527">
    <property type="entry name" value="ABC1_TM_dom"/>
</dbReference>
<keyword evidence="3" id="KW-0547">Nucleotide-binding</keyword>
<dbReference type="SUPFAM" id="SSF90123">
    <property type="entry name" value="ABC transporter transmembrane region"/>
    <property type="match status" value="1"/>
</dbReference>
<gene>
    <name evidence="10" type="ORF">ILT43_03665</name>
</gene>
<proteinExistence type="predicted"/>
<comment type="subcellular location">
    <subcellularLocation>
        <location evidence="1">Cell membrane</location>
        <topology evidence="1">Multi-pass membrane protein</topology>
    </subcellularLocation>
</comment>
<dbReference type="PANTHER" id="PTHR24221:SF248">
    <property type="entry name" value="ABC TRANSPORTER TRANSMEMBRANE REGION"/>
    <property type="match status" value="1"/>
</dbReference>
<evidence type="ECO:0000313" key="10">
    <source>
        <dbReference type="EMBL" id="MBM6575454.1"/>
    </source>
</evidence>
<evidence type="ECO:0000259" key="8">
    <source>
        <dbReference type="PROSITE" id="PS50893"/>
    </source>
</evidence>
<sequence length="581" mass="61286">MRLFFPPASPRSDLASLLGQSRAAFVGIALLSAVLNVLLLGGSIYMMLVYDMVLPGRSVPTLAGLFAMVTAVYVFQALLDHIRSKLLLNVSTSVDVSLSRRVHRLIGEIARTRGGDALQPMRDLDTVRGFLSGGGPTAIIDLPWMFFFIAVLFILHPLIGATVLVGGLVLVTLTVLTDRLSAAPMERVTATASQRHLAAEGSRRHAEVLRALGMEGRVGEGFAQISRQHLAANDRLSSVAGTLGGISKVFRLLLQSTVLTVGALLVMDGRASGGVIFASSILSSRALAPVEMAIANWRGFIAARGSWRRLKALMNALPREAPHHTLPAPVASLSVEGLSVCPPGTDRMTVRDVSFRAEAGEAIAVLGPSGCGKSTLVRALVGVTQPAAGAVRLDGATLDQWCADDLGRHIGYLPQNVELLGGTVAANISRFEPEASSDAIVTAATLAGVHQLVLQLPDGYNSPVGQDGSALSAGQRQRIALARALYGDPFLIVLDEPNSNLDEAGEKALADAVRAATARGAIVVLVAHRASILDAVHKVLLMQDGEVRAFGPREAIVPDRRRPLRMPERIGQTAPALAVDA</sequence>
<keyword evidence="4" id="KW-0067">ATP-binding</keyword>
<dbReference type="Proteomes" id="UP000763641">
    <property type="component" value="Unassembled WGS sequence"/>
</dbReference>
<evidence type="ECO:0000256" key="7">
    <source>
        <dbReference type="SAM" id="Phobius"/>
    </source>
</evidence>
<keyword evidence="2 7" id="KW-0812">Transmembrane</keyword>
<dbReference type="RefSeq" id="WP_204194784.1">
    <property type="nucleotide sequence ID" value="NZ_JAFEMC010000001.1"/>
</dbReference>
<comment type="caution">
    <text evidence="10">The sequence shown here is derived from an EMBL/GenBank/DDBJ whole genome shotgun (WGS) entry which is preliminary data.</text>
</comment>